<dbReference type="EMBL" id="JACHOB010000001">
    <property type="protein sequence ID" value="MBB4658331.1"/>
    <property type="molecule type" value="Genomic_DNA"/>
</dbReference>
<feature type="compositionally biased region" description="Low complexity" evidence="1">
    <location>
        <begin position="243"/>
        <end position="254"/>
    </location>
</feature>
<evidence type="ECO:0000313" key="2">
    <source>
        <dbReference type="EMBL" id="MBB4658331.1"/>
    </source>
</evidence>
<reference evidence="2 3" key="1">
    <citation type="submission" date="2020-08" db="EMBL/GenBank/DDBJ databases">
        <title>Genomic Encyclopedia of Type Strains, Phase IV (KMG-IV): sequencing the most valuable type-strain genomes for metagenomic binning, comparative biology and taxonomic classification.</title>
        <authorList>
            <person name="Goeker M."/>
        </authorList>
    </citation>
    <scope>NUCLEOTIDE SEQUENCE [LARGE SCALE GENOMIC DNA]</scope>
    <source>
        <strain evidence="2 3">DSM 102850</strain>
    </source>
</reference>
<proteinExistence type="predicted"/>
<name>A0A840I217_9PROT</name>
<keyword evidence="3" id="KW-1185">Reference proteome</keyword>
<organism evidence="2 3">
    <name type="scientific">Parvularcula dongshanensis</name>
    <dbReference type="NCBI Taxonomy" id="1173995"/>
    <lineage>
        <taxon>Bacteria</taxon>
        <taxon>Pseudomonadati</taxon>
        <taxon>Pseudomonadota</taxon>
        <taxon>Alphaproteobacteria</taxon>
        <taxon>Parvularculales</taxon>
        <taxon>Parvularculaceae</taxon>
        <taxon>Parvularcula</taxon>
    </lineage>
</organism>
<feature type="compositionally biased region" description="Acidic residues" evidence="1">
    <location>
        <begin position="229"/>
        <end position="239"/>
    </location>
</feature>
<feature type="compositionally biased region" description="Low complexity" evidence="1">
    <location>
        <begin position="175"/>
        <end position="209"/>
    </location>
</feature>
<gene>
    <name evidence="2" type="ORF">GGQ59_000831</name>
</gene>
<accession>A0A840I217</accession>
<dbReference type="RefSeq" id="WP_183816075.1">
    <property type="nucleotide sequence ID" value="NZ_JACHOB010000001.1"/>
</dbReference>
<dbReference type="Proteomes" id="UP000563524">
    <property type="component" value="Unassembled WGS sequence"/>
</dbReference>
<feature type="region of interest" description="Disordered" evidence="1">
    <location>
        <begin position="141"/>
        <end position="269"/>
    </location>
</feature>
<dbReference type="AlphaFoldDB" id="A0A840I217"/>
<evidence type="ECO:0000313" key="3">
    <source>
        <dbReference type="Proteomes" id="UP000563524"/>
    </source>
</evidence>
<comment type="caution">
    <text evidence="2">The sequence shown here is derived from an EMBL/GenBank/DDBJ whole genome shotgun (WGS) entry which is preliminary data.</text>
</comment>
<feature type="compositionally biased region" description="Low complexity" evidence="1">
    <location>
        <begin position="142"/>
        <end position="163"/>
    </location>
</feature>
<evidence type="ECO:0000256" key="1">
    <source>
        <dbReference type="SAM" id="MobiDB-lite"/>
    </source>
</evidence>
<protein>
    <submittedName>
        <fullName evidence="2">Uncharacterized protein</fullName>
    </submittedName>
</protein>
<sequence length="287" mass="29458">MTVQEWIEANVTPSGEASARIMRDVLAKADALGGEAYVTPNGRQLGVRLPAETSKGSVVALELKSEPARICLPLRWIQSAPAYQEEDARQGLRDELSAVVGDLSTEGVTGYPDFPAEALEDAQTKERFGAWLEGMAATLKGAESPAAEPSAEAPETPAVAPATQSPPEPAEPVEAEPAIAASAPAEEEALPAAEEAPGAAADDALTAAPAPVPPANALGSDETTPSSEPEPEPEPEIEPEAPPAASEPVPAEAATPEEKHAKARRPLVTGGILAAIGATAMKLLRRG</sequence>